<keyword evidence="1" id="KW-0472">Membrane</keyword>
<keyword evidence="1" id="KW-0812">Transmembrane</keyword>
<dbReference type="EMBL" id="LS483466">
    <property type="protein sequence ID" value="SQI27221.1"/>
    <property type="molecule type" value="Genomic_DNA"/>
</dbReference>
<keyword evidence="3" id="KW-1185">Reference proteome</keyword>
<evidence type="ECO:0000313" key="3">
    <source>
        <dbReference type="Proteomes" id="UP000248731"/>
    </source>
</evidence>
<sequence length="34" mass="4009">MPLAYWRMWVVVVVTAVEALDFGTLVTVLLRRRF</sequence>
<reference evidence="2 3" key="1">
    <citation type="submission" date="2018-06" db="EMBL/GenBank/DDBJ databases">
        <authorList>
            <consortium name="Pathogen Informatics"/>
            <person name="Doyle S."/>
        </authorList>
    </citation>
    <scope>NUCLEOTIDE SEQUENCE [LARGE SCALE GENOMIC DNA]</scope>
    <source>
        <strain evidence="2 3">NCTC7307</strain>
    </source>
</reference>
<proteinExistence type="predicted"/>
<organism evidence="2 3">
    <name type="scientific">Salmonella enterica subsp. arizonae</name>
    <dbReference type="NCBI Taxonomy" id="59203"/>
    <lineage>
        <taxon>Bacteria</taxon>
        <taxon>Pseudomonadati</taxon>
        <taxon>Pseudomonadota</taxon>
        <taxon>Gammaproteobacteria</taxon>
        <taxon>Enterobacterales</taxon>
        <taxon>Enterobacteriaceae</taxon>
        <taxon>Salmonella</taxon>
    </lineage>
</organism>
<evidence type="ECO:0000313" key="2">
    <source>
        <dbReference type="EMBL" id="SQI27221.1"/>
    </source>
</evidence>
<dbReference type="Proteomes" id="UP000248731">
    <property type="component" value="Chromosome 1"/>
</dbReference>
<protein>
    <submittedName>
        <fullName evidence="2">Uncharacterized protein</fullName>
    </submittedName>
</protein>
<dbReference type="AlphaFoldDB" id="A0A2X4TIY3"/>
<gene>
    <name evidence="2" type="ORF">NCTC7307_04606</name>
</gene>
<evidence type="ECO:0000256" key="1">
    <source>
        <dbReference type="SAM" id="Phobius"/>
    </source>
</evidence>
<keyword evidence="1" id="KW-1133">Transmembrane helix</keyword>
<feature type="transmembrane region" description="Helical" evidence="1">
    <location>
        <begin position="6"/>
        <end position="30"/>
    </location>
</feature>
<accession>A0A2X4TIY3</accession>
<name>A0A2X4TIY3_SALER</name>